<name>A0A9R1U6K6_9HYME</name>
<dbReference type="Pfam" id="PF01826">
    <property type="entry name" value="TIL"/>
    <property type="match status" value="1"/>
</dbReference>
<sequence>MIAFFTMCLAIAFLTTVTGANDCEPHAKLEPCGSLCEAKCGNPDIRLCKINPEGCKLECRCQRPFLRNEKTGTCVESQHCPK</sequence>
<comment type="similarity">
    <text evidence="1">Belongs to the serine protease inhibitor-like (TIL domain-containing) family.</text>
</comment>
<accession>A0A9R1U4U6</accession>
<dbReference type="RefSeq" id="XP_011309102.1">
    <property type="nucleotide sequence ID" value="XM_011310800.1"/>
</dbReference>
<dbReference type="InterPro" id="IPR002919">
    <property type="entry name" value="TIL_dom"/>
</dbReference>
<feature type="signal peptide" evidence="2">
    <location>
        <begin position="1"/>
        <end position="19"/>
    </location>
</feature>
<evidence type="ECO:0000259" key="3">
    <source>
        <dbReference type="Pfam" id="PF01826"/>
    </source>
</evidence>
<feature type="chain" id="PRO_5044701579" evidence="2">
    <location>
        <begin position="20"/>
        <end position="82"/>
    </location>
</feature>
<evidence type="ECO:0000313" key="6">
    <source>
        <dbReference type="RefSeq" id="XP_011309102.1"/>
    </source>
</evidence>
<dbReference type="KEGG" id="fas:105270095"/>
<organism evidence="4 6">
    <name type="scientific">Fopius arisanus</name>
    <dbReference type="NCBI Taxonomy" id="64838"/>
    <lineage>
        <taxon>Eukaryota</taxon>
        <taxon>Metazoa</taxon>
        <taxon>Ecdysozoa</taxon>
        <taxon>Arthropoda</taxon>
        <taxon>Hexapoda</taxon>
        <taxon>Insecta</taxon>
        <taxon>Pterygota</taxon>
        <taxon>Neoptera</taxon>
        <taxon>Endopterygota</taxon>
        <taxon>Hymenoptera</taxon>
        <taxon>Apocrita</taxon>
        <taxon>Ichneumonoidea</taxon>
        <taxon>Braconidae</taxon>
        <taxon>Opiinae</taxon>
        <taxon>Fopius</taxon>
    </lineage>
</organism>
<reference evidence="5 6" key="1">
    <citation type="submission" date="2025-04" db="UniProtKB">
        <authorList>
            <consortium name="RefSeq"/>
        </authorList>
    </citation>
    <scope>IDENTIFICATION</scope>
    <source>
        <strain evidence="5 6">USDA-PBARC FA_bdor</strain>
        <tissue evidence="5 6">Whole organism</tissue>
    </source>
</reference>
<accession>A0A9R1U6K6</accession>
<dbReference type="GeneID" id="105270095"/>
<feature type="domain" description="TIL" evidence="3">
    <location>
        <begin position="23"/>
        <end position="80"/>
    </location>
</feature>
<evidence type="ECO:0000313" key="4">
    <source>
        <dbReference type="Proteomes" id="UP000694866"/>
    </source>
</evidence>
<proteinExistence type="inferred from homology"/>
<dbReference type="AlphaFoldDB" id="A0A9R1U6K6"/>
<protein>
    <submittedName>
        <fullName evidence="5 6">Chymotrypsin inhibitor</fullName>
    </submittedName>
</protein>
<dbReference type="Proteomes" id="UP000694866">
    <property type="component" value="Unplaced"/>
</dbReference>
<dbReference type="RefSeq" id="XP_011309101.1">
    <property type="nucleotide sequence ID" value="XM_011310799.1"/>
</dbReference>
<evidence type="ECO:0000256" key="1">
    <source>
        <dbReference type="ARBA" id="ARBA00007611"/>
    </source>
</evidence>
<keyword evidence="4" id="KW-1185">Reference proteome</keyword>
<evidence type="ECO:0000256" key="2">
    <source>
        <dbReference type="SAM" id="SignalP"/>
    </source>
</evidence>
<dbReference type="InterPro" id="IPR036084">
    <property type="entry name" value="Ser_inhib-like_sf"/>
</dbReference>
<dbReference type="SUPFAM" id="SSF57567">
    <property type="entry name" value="Serine protease inhibitors"/>
    <property type="match status" value="1"/>
</dbReference>
<dbReference type="Gene3D" id="2.10.25.10">
    <property type="entry name" value="Laminin"/>
    <property type="match status" value="1"/>
</dbReference>
<keyword evidence="2" id="KW-0732">Signal</keyword>
<dbReference type="OrthoDB" id="6236007at2759"/>
<evidence type="ECO:0000313" key="5">
    <source>
        <dbReference type="RefSeq" id="XP_011309101.1"/>
    </source>
</evidence>
<gene>
    <name evidence="5 6" type="primary">LOC105270095</name>
</gene>